<organism evidence="2 3">
    <name type="scientific">Linnemannia gamsii</name>
    <dbReference type="NCBI Taxonomy" id="64522"/>
    <lineage>
        <taxon>Eukaryota</taxon>
        <taxon>Fungi</taxon>
        <taxon>Fungi incertae sedis</taxon>
        <taxon>Mucoromycota</taxon>
        <taxon>Mortierellomycotina</taxon>
        <taxon>Mortierellomycetes</taxon>
        <taxon>Mortierellales</taxon>
        <taxon>Mortierellaceae</taxon>
        <taxon>Linnemannia</taxon>
    </lineage>
</organism>
<evidence type="ECO:0000313" key="3">
    <source>
        <dbReference type="Proteomes" id="UP000823405"/>
    </source>
</evidence>
<dbReference type="AlphaFoldDB" id="A0A9P6UN63"/>
<dbReference type="Proteomes" id="UP000823405">
    <property type="component" value="Unassembled WGS sequence"/>
</dbReference>
<sequence>MPFGIRYHSGILGGCRLQEEGFVFVVVVVFLSSSLPVSRKNETSGSQNTGTKGAPKHSASAAAVALAPNQDASIDVDSQEEKDEDENDSDEVDDGKVDLLERERELVVIEEQDDSAVGLNITLDENTEQPIRLPSEMTVPASKLDLLLVVDNVEMAEDMQELESGQEQEQEEDGMGWGGRAKTEAGARARRRAKAAAGHSGSLYCLYHCGGIPGAKEAASPLWTYKSDKQQHSVPAAKDISQDQLRELIPYVGNYVMGVLEMLKYGVNIDKVPQEVAHFAYWIALRVKAIRHPLEQHAELYPFRTSEGEDEEMPTYDRLFVAVGHILLRDRCARLGEFDAGLAFRQECLTTAALQNSDIEFFTLTVVDLKIQYNYLELPTAMTYRQSCGSKTSDRITLVGDRERGGLITVTVRGTMRIWVLPQCAVLPEDFHRFSD</sequence>
<accession>A0A9P6UN63</accession>
<protein>
    <submittedName>
        <fullName evidence="2">Uncharacterized protein</fullName>
    </submittedName>
</protein>
<feature type="compositionally biased region" description="Acidic residues" evidence="1">
    <location>
        <begin position="160"/>
        <end position="174"/>
    </location>
</feature>
<feature type="compositionally biased region" description="Acidic residues" evidence="1">
    <location>
        <begin position="77"/>
        <end position="93"/>
    </location>
</feature>
<evidence type="ECO:0000313" key="2">
    <source>
        <dbReference type="EMBL" id="KAG0312465.1"/>
    </source>
</evidence>
<proteinExistence type="predicted"/>
<name>A0A9P6UN63_9FUNG</name>
<keyword evidence="3" id="KW-1185">Reference proteome</keyword>
<feature type="compositionally biased region" description="Low complexity" evidence="1">
    <location>
        <begin position="58"/>
        <end position="67"/>
    </location>
</feature>
<dbReference type="EMBL" id="JAAAIN010000613">
    <property type="protein sequence ID" value="KAG0312465.1"/>
    <property type="molecule type" value="Genomic_DNA"/>
</dbReference>
<feature type="region of interest" description="Disordered" evidence="1">
    <location>
        <begin position="38"/>
        <end position="97"/>
    </location>
</feature>
<feature type="region of interest" description="Disordered" evidence="1">
    <location>
        <begin position="160"/>
        <end position="184"/>
    </location>
</feature>
<feature type="non-terminal residue" evidence="2">
    <location>
        <position position="436"/>
    </location>
</feature>
<reference evidence="2" key="1">
    <citation type="journal article" date="2020" name="Fungal Divers.">
        <title>Resolving the Mortierellaceae phylogeny through synthesis of multi-gene phylogenetics and phylogenomics.</title>
        <authorList>
            <person name="Vandepol N."/>
            <person name="Liber J."/>
            <person name="Desiro A."/>
            <person name="Na H."/>
            <person name="Kennedy M."/>
            <person name="Barry K."/>
            <person name="Grigoriev I.V."/>
            <person name="Miller A.N."/>
            <person name="O'Donnell K."/>
            <person name="Stajich J.E."/>
            <person name="Bonito G."/>
        </authorList>
    </citation>
    <scope>NUCLEOTIDE SEQUENCE</scope>
    <source>
        <strain evidence="2">NVP60</strain>
    </source>
</reference>
<comment type="caution">
    <text evidence="2">The sequence shown here is derived from an EMBL/GenBank/DDBJ whole genome shotgun (WGS) entry which is preliminary data.</text>
</comment>
<evidence type="ECO:0000256" key="1">
    <source>
        <dbReference type="SAM" id="MobiDB-lite"/>
    </source>
</evidence>
<gene>
    <name evidence="2" type="ORF">BGZ97_011170</name>
</gene>